<accession>A0A381ULR9</accession>
<dbReference type="EMBL" id="UINC01006691">
    <property type="protein sequence ID" value="SVA29069.1"/>
    <property type="molecule type" value="Genomic_DNA"/>
</dbReference>
<feature type="non-terminal residue" evidence="1">
    <location>
        <position position="573"/>
    </location>
</feature>
<proteinExistence type="predicted"/>
<dbReference type="PANTHER" id="PTHR12558">
    <property type="entry name" value="CELL DIVISION CYCLE 16,23,27"/>
    <property type="match status" value="1"/>
</dbReference>
<sequence>MTGQNQASINASMKTAKMLERRGDIDGAIAVYKGVLLNSPSHHQSIRSLKSIYRNNQKYADGIQFLRERLAQFPNDIKTYSELGEFHFLNDQKKEARSVWSAGSEKFKGNRSYYRIMVSLYGRYGLDEDLLFLLKKGRNKFGKSFLAYETGVYYQTRRVYDMAMDQFILHLFHEPKQNGLIERRILLMSDKKDALPVIETKLMIAAKRNPEKILNVLSEFYFKQQNYDRAFEIKMEWTALGEKDFNGWLVFADELRKEGQYQYSIEAYNFILGHTLHSNLVGKALLGLAQTFEDQIIPANEAYLIPYFFDNNIFFEDPFQVYTSISPEHLKSSLTLYDSLLVSLTKSPLLADAYFRLGEIQYRILQDFDQAYTLFHKALKNKPDKKLKLKIILRISDVLMAKGQSAEALGFLRRQMKRNPIPAIEQKKILVHFLTDDPDSTLKIVQSSFQTMSPVDPSFNDLMELKTILTKYYETDEQGKSAFHHFLKAEYYLRQKKIGDAIKELVYLTEEFPAAEIVPLAHLRLGLLHYRLKEYDQALQFALSLDGTDLADKGIILSGQIYESKLMDSEKAM</sequence>
<organism evidence="1">
    <name type="scientific">marine metagenome</name>
    <dbReference type="NCBI Taxonomy" id="408172"/>
    <lineage>
        <taxon>unclassified sequences</taxon>
        <taxon>metagenomes</taxon>
        <taxon>ecological metagenomes</taxon>
    </lineage>
</organism>
<evidence type="ECO:0008006" key="2">
    <source>
        <dbReference type="Google" id="ProtNLM"/>
    </source>
</evidence>
<dbReference type="InterPro" id="IPR011990">
    <property type="entry name" value="TPR-like_helical_dom_sf"/>
</dbReference>
<gene>
    <name evidence="1" type="ORF">METZ01_LOCUS81923</name>
</gene>
<evidence type="ECO:0000313" key="1">
    <source>
        <dbReference type="EMBL" id="SVA29069.1"/>
    </source>
</evidence>
<dbReference type="Pfam" id="PF13174">
    <property type="entry name" value="TPR_6"/>
    <property type="match status" value="1"/>
</dbReference>
<name>A0A381ULR9_9ZZZZ</name>
<dbReference type="SUPFAM" id="SSF48452">
    <property type="entry name" value="TPR-like"/>
    <property type="match status" value="2"/>
</dbReference>
<dbReference type="Pfam" id="PF13432">
    <property type="entry name" value="TPR_16"/>
    <property type="match status" value="1"/>
</dbReference>
<reference evidence="1" key="1">
    <citation type="submission" date="2018-05" db="EMBL/GenBank/DDBJ databases">
        <authorList>
            <person name="Lanie J.A."/>
            <person name="Ng W.-L."/>
            <person name="Kazmierczak K.M."/>
            <person name="Andrzejewski T.M."/>
            <person name="Davidsen T.M."/>
            <person name="Wayne K.J."/>
            <person name="Tettelin H."/>
            <person name="Glass J.I."/>
            <person name="Rusch D."/>
            <person name="Podicherti R."/>
            <person name="Tsui H.-C.T."/>
            <person name="Winkler M.E."/>
        </authorList>
    </citation>
    <scope>NUCLEOTIDE SEQUENCE</scope>
</reference>
<dbReference type="Gene3D" id="1.25.40.10">
    <property type="entry name" value="Tetratricopeptide repeat domain"/>
    <property type="match status" value="3"/>
</dbReference>
<protein>
    <recommendedName>
        <fullName evidence="2">Tetratricopeptide repeat-like domain-containing protein</fullName>
    </recommendedName>
</protein>
<dbReference type="PANTHER" id="PTHR12558:SF13">
    <property type="entry name" value="CELL DIVISION CYCLE PROTEIN 27 HOMOLOG"/>
    <property type="match status" value="1"/>
</dbReference>
<dbReference type="GO" id="GO:0051301">
    <property type="term" value="P:cell division"/>
    <property type="evidence" value="ECO:0007669"/>
    <property type="project" value="TreeGrafter"/>
</dbReference>
<dbReference type="InterPro" id="IPR019734">
    <property type="entry name" value="TPR_rpt"/>
</dbReference>
<dbReference type="AlphaFoldDB" id="A0A381ULR9"/>
<dbReference type="SMART" id="SM00028">
    <property type="entry name" value="TPR"/>
    <property type="match status" value="6"/>
</dbReference>